<evidence type="ECO:0000256" key="4">
    <source>
        <dbReference type="ARBA" id="ARBA00012949"/>
    </source>
</evidence>
<evidence type="ECO:0000256" key="19">
    <source>
        <dbReference type="SAM" id="Phobius"/>
    </source>
</evidence>
<feature type="transmembrane region" description="Helical" evidence="19">
    <location>
        <begin position="470"/>
        <end position="491"/>
    </location>
</feature>
<keyword evidence="9 18" id="KW-0812">Transmembrane</keyword>
<dbReference type="InterPro" id="IPR036927">
    <property type="entry name" value="Cyt_c_oxase-like_su1_sf"/>
</dbReference>
<evidence type="ECO:0000256" key="1">
    <source>
        <dbReference type="ARBA" id="ARBA00004651"/>
    </source>
</evidence>
<feature type="domain" description="Cytochrome oxidase subunit I profile" evidence="20">
    <location>
        <begin position="13"/>
        <end position="533"/>
    </location>
</feature>
<feature type="transmembrane region" description="Helical" evidence="19">
    <location>
        <begin position="320"/>
        <end position="346"/>
    </location>
</feature>
<evidence type="ECO:0000256" key="11">
    <source>
        <dbReference type="ARBA" id="ARBA00022967"/>
    </source>
</evidence>
<evidence type="ECO:0000313" key="21">
    <source>
        <dbReference type="EMBL" id="MDR4125996.1"/>
    </source>
</evidence>
<evidence type="ECO:0000259" key="20">
    <source>
        <dbReference type="PROSITE" id="PS50855"/>
    </source>
</evidence>
<dbReference type="Proteomes" id="UP001232156">
    <property type="component" value="Unassembled WGS sequence"/>
</dbReference>
<feature type="transmembrane region" description="Helical" evidence="19">
    <location>
        <begin position="123"/>
        <end position="145"/>
    </location>
</feature>
<dbReference type="SUPFAM" id="SSF81442">
    <property type="entry name" value="Cytochrome c oxidase subunit I-like"/>
    <property type="match status" value="1"/>
</dbReference>
<feature type="transmembrane region" description="Helical" evidence="19">
    <location>
        <begin position="288"/>
        <end position="308"/>
    </location>
</feature>
<dbReference type="Gene3D" id="1.20.210.10">
    <property type="entry name" value="Cytochrome c oxidase-like, subunit I domain"/>
    <property type="match status" value="1"/>
</dbReference>
<feature type="transmembrane region" description="Helical" evidence="19">
    <location>
        <begin position="165"/>
        <end position="185"/>
    </location>
</feature>
<feature type="transmembrane region" description="Helical" evidence="19">
    <location>
        <begin position="206"/>
        <end position="229"/>
    </location>
</feature>
<evidence type="ECO:0000256" key="8">
    <source>
        <dbReference type="ARBA" id="ARBA00022660"/>
    </source>
</evidence>
<evidence type="ECO:0000256" key="16">
    <source>
        <dbReference type="ARBA" id="ARBA00023136"/>
    </source>
</evidence>
<evidence type="ECO:0000256" key="12">
    <source>
        <dbReference type="ARBA" id="ARBA00022982"/>
    </source>
</evidence>
<protein>
    <recommendedName>
        <fullName evidence="4">cytochrome-c oxidase</fullName>
        <ecNumber evidence="4">7.1.1.9</ecNumber>
    </recommendedName>
</protein>
<keyword evidence="10" id="KW-0479">Metal-binding</keyword>
<feature type="transmembrane region" description="Helical" evidence="19">
    <location>
        <begin position="606"/>
        <end position="626"/>
    </location>
</feature>
<evidence type="ECO:0000256" key="6">
    <source>
        <dbReference type="ARBA" id="ARBA00022475"/>
    </source>
</evidence>
<dbReference type="PROSITE" id="PS50855">
    <property type="entry name" value="COX1"/>
    <property type="match status" value="1"/>
</dbReference>
<feature type="transmembrane region" description="Helical" evidence="19">
    <location>
        <begin position="662"/>
        <end position="686"/>
    </location>
</feature>
<evidence type="ECO:0000256" key="17">
    <source>
        <dbReference type="ARBA" id="ARBA00047816"/>
    </source>
</evidence>
<feature type="transmembrane region" description="Helical" evidence="19">
    <location>
        <begin position="578"/>
        <end position="600"/>
    </location>
</feature>
<dbReference type="InterPro" id="IPR023616">
    <property type="entry name" value="Cyt_c_oxase-like_su1_dom"/>
</dbReference>
<dbReference type="InterPro" id="IPR000883">
    <property type="entry name" value="Cyt_C_Oxase_1"/>
</dbReference>
<comment type="catalytic activity">
    <reaction evidence="17">
        <text>4 Fe(II)-[cytochrome c] + O2 + 8 H(+)(in) = 4 Fe(III)-[cytochrome c] + 2 H2O + 4 H(+)(out)</text>
        <dbReference type="Rhea" id="RHEA:11436"/>
        <dbReference type="Rhea" id="RHEA-COMP:10350"/>
        <dbReference type="Rhea" id="RHEA-COMP:14399"/>
        <dbReference type="ChEBI" id="CHEBI:15377"/>
        <dbReference type="ChEBI" id="CHEBI:15378"/>
        <dbReference type="ChEBI" id="CHEBI:15379"/>
        <dbReference type="ChEBI" id="CHEBI:29033"/>
        <dbReference type="ChEBI" id="CHEBI:29034"/>
        <dbReference type="EC" id="7.1.1.9"/>
    </reaction>
</comment>
<keyword evidence="13 19" id="KW-1133">Transmembrane helix</keyword>
<keyword evidence="14" id="KW-0408">Iron</keyword>
<dbReference type="PANTHER" id="PTHR10422">
    <property type="entry name" value="CYTOCHROME C OXIDASE SUBUNIT 1"/>
    <property type="match status" value="1"/>
</dbReference>
<dbReference type="PRINTS" id="PR01165">
    <property type="entry name" value="CYCOXIDASEI"/>
</dbReference>
<evidence type="ECO:0000256" key="14">
    <source>
        <dbReference type="ARBA" id="ARBA00023004"/>
    </source>
</evidence>
<keyword evidence="16 19" id="KW-0472">Membrane</keyword>
<keyword evidence="8 18" id="KW-0679">Respiratory chain</keyword>
<feature type="transmembrane region" description="Helical" evidence="19">
    <location>
        <begin position="428"/>
        <end position="450"/>
    </location>
</feature>
<evidence type="ECO:0000256" key="2">
    <source>
        <dbReference type="ARBA" id="ARBA00004673"/>
    </source>
</evidence>
<evidence type="ECO:0000256" key="18">
    <source>
        <dbReference type="RuleBase" id="RU000370"/>
    </source>
</evidence>
<comment type="subcellular location">
    <subcellularLocation>
        <location evidence="1">Cell membrane</location>
        <topology evidence="1">Multi-pass membrane protein</topology>
    </subcellularLocation>
</comment>
<feature type="transmembrane region" description="Helical" evidence="19">
    <location>
        <begin position="40"/>
        <end position="58"/>
    </location>
</feature>
<dbReference type="NCBIfam" id="TIGR02891">
    <property type="entry name" value="CtaD_CoxA"/>
    <property type="match status" value="1"/>
</dbReference>
<keyword evidence="22" id="KW-1185">Reference proteome</keyword>
<keyword evidence="11" id="KW-1278">Translocase</keyword>
<dbReference type="Pfam" id="PF00115">
    <property type="entry name" value="COX1"/>
    <property type="match status" value="1"/>
</dbReference>
<keyword evidence="15" id="KW-0186">Copper</keyword>
<evidence type="ECO:0000256" key="13">
    <source>
        <dbReference type="ARBA" id="ARBA00022989"/>
    </source>
</evidence>
<gene>
    <name evidence="21" type="primary">ctaD</name>
    <name evidence="21" type="ORF">Q8947_08360</name>
</gene>
<feature type="transmembrane region" description="Helical" evidence="19">
    <location>
        <begin position="396"/>
        <end position="416"/>
    </location>
</feature>
<evidence type="ECO:0000313" key="22">
    <source>
        <dbReference type="Proteomes" id="UP001232156"/>
    </source>
</evidence>
<keyword evidence="7 18" id="KW-0349">Heme</keyword>
<name>A0ABU1D6E0_9BURK</name>
<feature type="transmembrane region" description="Helical" evidence="19">
    <location>
        <begin position="752"/>
        <end position="775"/>
    </location>
</feature>
<feature type="transmembrane region" description="Helical" evidence="19">
    <location>
        <begin position="790"/>
        <end position="814"/>
    </location>
</feature>
<keyword evidence="12 18" id="KW-0249">Electron transport</keyword>
<organism evidence="21 22">
    <name type="scientific">Yanghanlia caeni</name>
    <dbReference type="NCBI Taxonomy" id="3064283"/>
    <lineage>
        <taxon>Bacteria</taxon>
        <taxon>Pseudomonadati</taxon>
        <taxon>Pseudomonadota</taxon>
        <taxon>Betaproteobacteria</taxon>
        <taxon>Burkholderiales</taxon>
        <taxon>Alcaligenaceae</taxon>
        <taxon>Yanghanlia</taxon>
    </lineage>
</organism>
<feature type="transmembrane region" description="Helical" evidence="19">
    <location>
        <begin position="78"/>
        <end position="103"/>
    </location>
</feature>
<dbReference type="InterPro" id="IPR023615">
    <property type="entry name" value="Cyt_c_Oxase_su1_BS"/>
</dbReference>
<evidence type="ECO:0000256" key="9">
    <source>
        <dbReference type="ARBA" id="ARBA00022692"/>
    </source>
</evidence>
<accession>A0ABU1D6E0</accession>
<dbReference type="PANTHER" id="PTHR10422:SF35">
    <property type="entry name" value="CYTOCHROME BO(3) UBIQUINOL OXIDASE SUBUNIT 1"/>
    <property type="match status" value="1"/>
</dbReference>
<proteinExistence type="inferred from homology"/>
<evidence type="ECO:0000256" key="15">
    <source>
        <dbReference type="ARBA" id="ARBA00023008"/>
    </source>
</evidence>
<keyword evidence="6" id="KW-1003">Cell membrane</keyword>
<comment type="similarity">
    <text evidence="3 18">Belongs to the heme-copper respiratory oxidase family.</text>
</comment>
<evidence type="ECO:0000256" key="5">
    <source>
        <dbReference type="ARBA" id="ARBA00022448"/>
    </source>
</evidence>
<dbReference type="EC" id="7.1.1.9" evidence="4"/>
<dbReference type="EMBL" id="JAUZQE010000016">
    <property type="protein sequence ID" value="MDR4125996.1"/>
    <property type="molecule type" value="Genomic_DNA"/>
</dbReference>
<feature type="transmembrane region" description="Helical" evidence="19">
    <location>
        <begin position="826"/>
        <end position="849"/>
    </location>
</feature>
<reference evidence="21 22" key="1">
    <citation type="submission" date="2023-08" db="EMBL/GenBank/DDBJ databases">
        <title>Alcaligenaceae gen. nov., a novel taxon isolated from the sludge of Yixing Pesticide Factory.</title>
        <authorList>
            <person name="Ruan L."/>
        </authorList>
    </citation>
    <scope>NUCLEOTIDE SEQUENCE [LARGE SCALE GENOMIC DNA]</scope>
    <source>
        <strain evidence="21 22">LG-2</strain>
    </source>
</reference>
<feature type="transmembrane region" description="Helical" evidence="19">
    <location>
        <begin position="263"/>
        <end position="281"/>
    </location>
</feature>
<dbReference type="PROSITE" id="PS00077">
    <property type="entry name" value="COX1_CUB"/>
    <property type="match status" value="1"/>
</dbReference>
<dbReference type="InterPro" id="IPR014241">
    <property type="entry name" value="Cyt_c_oxidase_su1_bac"/>
</dbReference>
<comment type="caution">
    <text evidence="21">The sequence shown here is derived from an EMBL/GenBank/DDBJ whole genome shotgun (WGS) entry which is preliminary data.</text>
</comment>
<feature type="transmembrane region" description="Helical" evidence="19">
    <location>
        <begin position="692"/>
        <end position="715"/>
    </location>
</feature>
<sequence>MTDLQRSAMAHHYELEAVWGSDPGLGRLASVNHTTMGKRFIIASLIFFLLGGLLAMLIRTQLASPQNAFMDAGVYSQVFTMHGTVMMFLFAIPMLEGLSFYLLPKMLGARDMAYPRLGAYAWYCYLFGATMVVSSLLLGLAPHSGWFMYTPLSSGRYSPGIANDIWLIGITFAEISALCGAIELLTTILRMRAPGMRLTRMPLFAWYMLVTAGMMLLGFPPLILGSILLELERAFGWPFYDPVAGGDPVLWQHLFWLFGHPEVYIIFVPAAGMVTAMLSTFCARPIVAYRWVVASVVSIGVLSMLLWAHHMFTVGLSTPAVAFFSVASTLIAIPTSVQFFAWVATLWCGRVRWSIPMLFMAGFFITFIVGGLTGVMVALVPFNWQAHDTHFVVAHLHYVLVGGMVFPVMAAAYYWLPHLTGRMPSRHLGKLAFWLVFGGFHLTFLPMHLTGLAGMPRRVHAYPAEMGWDVLNLVSSVGGFIQAVGFAVFVLDMVMHARSGALAPRNPWGAGTLEWAMPTPAPSYNFASIPDVSGVDPVWDNPELPQELAAGRHWLGGPAGGRRLTLSTDIVSARAQSVIVLPGSSWWPLASALATGGFFLCVLLKLYGVALAALAVTIVLLLCWAWSNGSRQDAGRVAARDDVHLPLHFEHVAGAPGWHGTVYALVADAAVLGSLVFGAVYLWAVAPQWPPVVVAVVPPWSTAVALACWLVAWLAARGSARALDRVPSQGRSAGSLKDEGARAQPRLAAPRAALGLHAAVLVALLVVLGVVLAGLPPATGHAQAAVVTALLWYACIHIAAALVMSLFLLARWCAGFESAGRRLEPAVVWLFGHYSLGSAVLCIGAASVLGAGA</sequence>
<evidence type="ECO:0000256" key="3">
    <source>
        <dbReference type="ARBA" id="ARBA00009578"/>
    </source>
</evidence>
<comment type="pathway">
    <text evidence="2">Energy metabolism; oxidative phosphorylation.</text>
</comment>
<feature type="transmembrane region" description="Helical" evidence="19">
    <location>
        <begin position="358"/>
        <end position="384"/>
    </location>
</feature>
<evidence type="ECO:0000256" key="10">
    <source>
        <dbReference type="ARBA" id="ARBA00022723"/>
    </source>
</evidence>
<evidence type="ECO:0000256" key="7">
    <source>
        <dbReference type="ARBA" id="ARBA00022617"/>
    </source>
</evidence>
<dbReference type="RefSeq" id="WP_347287018.1">
    <property type="nucleotide sequence ID" value="NZ_JAUZQE010000016.1"/>
</dbReference>
<keyword evidence="5 18" id="KW-0813">Transport</keyword>